<gene>
    <name evidence="2" type="ORF">BDA99DRAFT_139419</name>
</gene>
<organism evidence="2 3">
    <name type="scientific">Phascolomyces articulosus</name>
    <dbReference type="NCBI Taxonomy" id="60185"/>
    <lineage>
        <taxon>Eukaryota</taxon>
        <taxon>Fungi</taxon>
        <taxon>Fungi incertae sedis</taxon>
        <taxon>Mucoromycota</taxon>
        <taxon>Mucoromycotina</taxon>
        <taxon>Mucoromycetes</taxon>
        <taxon>Mucorales</taxon>
        <taxon>Lichtheimiaceae</taxon>
        <taxon>Phascolomyces</taxon>
    </lineage>
</organism>
<comment type="caution">
    <text evidence="2">The sequence shown here is derived from an EMBL/GenBank/DDBJ whole genome shotgun (WGS) entry which is preliminary data.</text>
</comment>
<keyword evidence="1" id="KW-0472">Membrane</keyword>
<name>A0AAD5PDC8_9FUNG</name>
<feature type="transmembrane region" description="Helical" evidence="1">
    <location>
        <begin position="33"/>
        <end position="51"/>
    </location>
</feature>
<sequence>MNRLKRIKCYKEYLCSIYVEKERKRIFFSRQSYLQVSIYLYIYSYMNYWNITLFRTIVSK</sequence>
<reference evidence="2" key="2">
    <citation type="submission" date="2023-02" db="EMBL/GenBank/DDBJ databases">
        <authorList>
            <consortium name="DOE Joint Genome Institute"/>
            <person name="Mondo S.J."/>
            <person name="Chang Y."/>
            <person name="Wang Y."/>
            <person name="Ahrendt S."/>
            <person name="Andreopoulos W."/>
            <person name="Barry K."/>
            <person name="Beard J."/>
            <person name="Benny G.L."/>
            <person name="Blankenship S."/>
            <person name="Bonito G."/>
            <person name="Cuomo C."/>
            <person name="Desiro A."/>
            <person name="Gervers K.A."/>
            <person name="Hundley H."/>
            <person name="Kuo A."/>
            <person name="LaButti K."/>
            <person name="Lang B.F."/>
            <person name="Lipzen A."/>
            <person name="O'Donnell K."/>
            <person name="Pangilinan J."/>
            <person name="Reynolds N."/>
            <person name="Sandor L."/>
            <person name="Smith M.W."/>
            <person name="Tsang A."/>
            <person name="Grigoriev I.V."/>
            <person name="Stajich J.E."/>
            <person name="Spatafora J.W."/>
        </authorList>
    </citation>
    <scope>NUCLEOTIDE SEQUENCE</scope>
    <source>
        <strain evidence="2">RSA 2281</strain>
    </source>
</reference>
<evidence type="ECO:0000313" key="2">
    <source>
        <dbReference type="EMBL" id="KAI9256477.1"/>
    </source>
</evidence>
<accession>A0AAD5PDC8</accession>
<keyword evidence="1" id="KW-1133">Transmembrane helix</keyword>
<evidence type="ECO:0000256" key="1">
    <source>
        <dbReference type="SAM" id="Phobius"/>
    </source>
</evidence>
<dbReference type="AlphaFoldDB" id="A0AAD5PDC8"/>
<keyword evidence="3" id="KW-1185">Reference proteome</keyword>
<protein>
    <submittedName>
        <fullName evidence="2">Uncharacterized protein</fullName>
    </submittedName>
</protein>
<keyword evidence="1" id="KW-0812">Transmembrane</keyword>
<proteinExistence type="predicted"/>
<evidence type="ECO:0000313" key="3">
    <source>
        <dbReference type="Proteomes" id="UP001209540"/>
    </source>
</evidence>
<reference evidence="2" key="1">
    <citation type="journal article" date="2022" name="IScience">
        <title>Evolution of zygomycete secretomes and the origins of terrestrial fungal ecologies.</title>
        <authorList>
            <person name="Chang Y."/>
            <person name="Wang Y."/>
            <person name="Mondo S."/>
            <person name="Ahrendt S."/>
            <person name="Andreopoulos W."/>
            <person name="Barry K."/>
            <person name="Beard J."/>
            <person name="Benny G.L."/>
            <person name="Blankenship S."/>
            <person name="Bonito G."/>
            <person name="Cuomo C."/>
            <person name="Desiro A."/>
            <person name="Gervers K.A."/>
            <person name="Hundley H."/>
            <person name="Kuo A."/>
            <person name="LaButti K."/>
            <person name="Lang B.F."/>
            <person name="Lipzen A."/>
            <person name="O'Donnell K."/>
            <person name="Pangilinan J."/>
            <person name="Reynolds N."/>
            <person name="Sandor L."/>
            <person name="Smith M.E."/>
            <person name="Tsang A."/>
            <person name="Grigoriev I.V."/>
            <person name="Stajich J.E."/>
            <person name="Spatafora J.W."/>
        </authorList>
    </citation>
    <scope>NUCLEOTIDE SEQUENCE</scope>
    <source>
        <strain evidence="2">RSA 2281</strain>
    </source>
</reference>
<dbReference type="EMBL" id="JAIXMP010000021">
    <property type="protein sequence ID" value="KAI9256477.1"/>
    <property type="molecule type" value="Genomic_DNA"/>
</dbReference>
<dbReference type="Proteomes" id="UP001209540">
    <property type="component" value="Unassembled WGS sequence"/>
</dbReference>